<evidence type="ECO:0000313" key="6">
    <source>
        <dbReference type="Proteomes" id="UP000060390"/>
    </source>
</evidence>
<reference evidence="6" key="1">
    <citation type="submission" date="2015-05" db="EMBL/GenBank/DDBJ databases">
        <title>Complete genome sequence of Halanaeroarchaeum sulfurireducens type strain M27-SA2, a sulfate-reducer haloarchaeon from marine anoxic lake Medee.</title>
        <authorList>
            <person name="Messina E."/>
            <person name="Kublanov I.V."/>
            <person name="Toshchakov S."/>
            <person name="Arcadi E."/>
            <person name="La Spada G."/>
            <person name="La Cono V."/>
            <person name="Yakimov M.M."/>
        </authorList>
    </citation>
    <scope>NUCLEOTIDE SEQUENCE [LARGE SCALE GENOMIC DNA]</scope>
    <source>
        <strain evidence="6">M27-SA2</strain>
    </source>
</reference>
<keyword evidence="2" id="KW-0501">Molybdenum cofactor biosynthesis</keyword>
<dbReference type="GO" id="GO:0005829">
    <property type="term" value="C:cytosol"/>
    <property type="evidence" value="ECO:0007669"/>
    <property type="project" value="TreeGrafter"/>
</dbReference>
<dbReference type="NCBIfam" id="TIGR00177">
    <property type="entry name" value="molyb_syn"/>
    <property type="match status" value="1"/>
</dbReference>
<dbReference type="Pfam" id="PF00994">
    <property type="entry name" value="MoCF_biosynth"/>
    <property type="match status" value="1"/>
</dbReference>
<dbReference type="Gene3D" id="3.40.980.10">
    <property type="entry name" value="MoaB/Mog-like domain"/>
    <property type="match status" value="1"/>
</dbReference>
<evidence type="ECO:0000256" key="3">
    <source>
        <dbReference type="SAM" id="MobiDB-lite"/>
    </source>
</evidence>
<dbReference type="CDD" id="cd00886">
    <property type="entry name" value="MogA_MoaB"/>
    <property type="match status" value="1"/>
</dbReference>
<dbReference type="KEGG" id="hsf:HLASA_1872"/>
<reference evidence="5 6" key="2">
    <citation type="journal article" date="2016" name="Stand. Genomic Sci.">
        <title>Complete genome sequence of 'Halanaeroarchaeum sulfurireducens' M27-SA2, a sulfur-reducing and acetate-oxidizing haloarchaeon from the deep-sea hypersaline anoxic lake Medee.</title>
        <authorList>
            <person name="Messina E."/>
            <person name="Sorokin D.Y."/>
            <person name="Kublanov I.V."/>
            <person name="Toshchakov S."/>
            <person name="Lopatina A."/>
            <person name="Arcadi E."/>
            <person name="Smedile F."/>
            <person name="La Spada G."/>
            <person name="La Cono V."/>
            <person name="Yakimov M.M."/>
        </authorList>
    </citation>
    <scope>NUCLEOTIDE SEQUENCE [LARGE SCALE GENOMIC DNA]</scope>
    <source>
        <strain evidence="5 6">M27-SA2</strain>
    </source>
</reference>
<dbReference type="RefSeq" id="WP_222101568.1">
    <property type="nucleotide sequence ID" value="NZ_CP011564.1"/>
</dbReference>
<dbReference type="PANTHER" id="PTHR43232:SF2">
    <property type="entry name" value="MOLYBDENUM COFACTOR BIOSYNTHESIS PROTEIN B"/>
    <property type="match status" value="1"/>
</dbReference>
<dbReference type="PANTHER" id="PTHR43232">
    <property type="entry name" value="MOLYBDENUM COFACTOR BIOSYNTHESIS PROTEIN B"/>
    <property type="match status" value="1"/>
</dbReference>
<protein>
    <submittedName>
        <fullName evidence="5">Molybdenum cofactor biosynthesis protein MoaB</fullName>
    </submittedName>
</protein>
<dbReference type="SMART" id="SM00852">
    <property type="entry name" value="MoCF_biosynth"/>
    <property type="match status" value="1"/>
</dbReference>
<dbReference type="PIRSF" id="PIRSF006443">
    <property type="entry name" value="MoaB"/>
    <property type="match status" value="1"/>
</dbReference>
<proteinExistence type="inferred from homology"/>
<dbReference type="GeneID" id="26011205"/>
<evidence type="ECO:0000256" key="1">
    <source>
        <dbReference type="ARBA" id="ARBA00006112"/>
    </source>
</evidence>
<dbReference type="EMBL" id="CP011564">
    <property type="protein sequence ID" value="ALG82751.1"/>
    <property type="molecule type" value="Genomic_DNA"/>
</dbReference>
<dbReference type="PROSITE" id="PS01078">
    <property type="entry name" value="MOCF_BIOSYNTHESIS_1"/>
    <property type="match status" value="1"/>
</dbReference>
<comment type="similarity">
    <text evidence="1">Belongs to the MoaB/Mog family.</text>
</comment>
<sequence>MADDQPHGATTPGDEEDASDDSSPETDATQHDHHAHDKTELGVGIVTVTSSRSLDADPSGDAIESALSGAGHGVVTRELVRDSRDVIQSVVDNLVGRSDVDLVVTTGGTGVSPSDVTVEAVGPLFEKDLPGFGEVFRSLSYEEIGTKVVGTRTTAGIANGVPVFALPGSENAVTLATEEIILPEASHLAGLATRGREEDEH</sequence>
<feature type="compositionally biased region" description="Basic and acidic residues" evidence="3">
    <location>
        <begin position="28"/>
        <end position="40"/>
    </location>
</feature>
<evidence type="ECO:0000313" key="5">
    <source>
        <dbReference type="EMBL" id="ALG82751.1"/>
    </source>
</evidence>
<feature type="domain" description="MoaB/Mog" evidence="4">
    <location>
        <begin position="44"/>
        <end position="188"/>
    </location>
</feature>
<dbReference type="InterPro" id="IPR012245">
    <property type="entry name" value="MoaB"/>
</dbReference>
<dbReference type="FunFam" id="3.40.980.10:FF:000006">
    <property type="entry name" value="Molybdenum cofactor biosynthesis protein B"/>
    <property type="match status" value="1"/>
</dbReference>
<accession>A0A0N7FTX2</accession>
<dbReference type="STRING" id="1604004.HLASA_1872"/>
<dbReference type="GO" id="GO:0006777">
    <property type="term" value="P:Mo-molybdopterin cofactor biosynthetic process"/>
    <property type="evidence" value="ECO:0007669"/>
    <property type="project" value="UniProtKB-KW"/>
</dbReference>
<organism evidence="5 6">
    <name type="scientific">Halanaeroarchaeum sulfurireducens</name>
    <dbReference type="NCBI Taxonomy" id="1604004"/>
    <lineage>
        <taxon>Archaea</taxon>
        <taxon>Methanobacteriati</taxon>
        <taxon>Methanobacteriota</taxon>
        <taxon>Stenosarchaea group</taxon>
        <taxon>Halobacteria</taxon>
        <taxon>Halobacteriales</taxon>
        <taxon>Halobacteriaceae</taxon>
        <taxon>Halanaeroarchaeum</taxon>
    </lineage>
</organism>
<dbReference type="InterPro" id="IPR001453">
    <property type="entry name" value="MoaB/Mog_dom"/>
</dbReference>
<gene>
    <name evidence="5" type="primary">moaB</name>
    <name evidence="5" type="ORF">HLASA_1872</name>
</gene>
<evidence type="ECO:0000259" key="4">
    <source>
        <dbReference type="SMART" id="SM00852"/>
    </source>
</evidence>
<dbReference type="InterPro" id="IPR008284">
    <property type="entry name" value="MoCF_biosynth_CS"/>
</dbReference>
<dbReference type="InterPro" id="IPR036425">
    <property type="entry name" value="MoaB/Mog-like_dom_sf"/>
</dbReference>
<dbReference type="SUPFAM" id="SSF53218">
    <property type="entry name" value="Molybdenum cofactor biosynthesis proteins"/>
    <property type="match status" value="1"/>
</dbReference>
<dbReference type="AlphaFoldDB" id="A0A0N7FTX2"/>
<dbReference type="Proteomes" id="UP000060390">
    <property type="component" value="Chromosome"/>
</dbReference>
<name>A0A0N7FTX2_9EURY</name>
<feature type="region of interest" description="Disordered" evidence="3">
    <location>
        <begin position="1"/>
        <end position="46"/>
    </location>
</feature>
<evidence type="ECO:0000256" key="2">
    <source>
        <dbReference type="ARBA" id="ARBA00023150"/>
    </source>
</evidence>
<feature type="compositionally biased region" description="Acidic residues" evidence="3">
    <location>
        <begin position="13"/>
        <end position="24"/>
    </location>
</feature>